<dbReference type="STRING" id="1212489.Ldro_1302"/>
<name>A0A0W0SWL0_9GAMM</name>
<dbReference type="PATRIC" id="fig|1212489.4.peg.1371"/>
<keyword evidence="3" id="KW-1185">Reference proteome</keyword>
<dbReference type="InterPro" id="IPR038732">
    <property type="entry name" value="HpyO/CreE_NAD-binding"/>
</dbReference>
<protein>
    <recommendedName>
        <fullName evidence="1">FAD-dependent urate hydroxylase HpyO/Asp monooxygenase CreE-like FAD/NAD(P)-binding domain-containing protein</fullName>
    </recommendedName>
</protein>
<accession>A0A0W0SWL0</accession>
<comment type="caution">
    <text evidence="2">The sequence shown here is derived from an EMBL/GenBank/DDBJ whole genome shotgun (WGS) entry which is preliminary data.</text>
</comment>
<dbReference type="EMBL" id="LNXY01000020">
    <property type="protein sequence ID" value="KTC87683.1"/>
    <property type="molecule type" value="Genomic_DNA"/>
</dbReference>
<feature type="domain" description="FAD-dependent urate hydroxylase HpyO/Asp monooxygenase CreE-like FAD/NAD(P)-binding" evidence="1">
    <location>
        <begin position="6"/>
        <end position="157"/>
    </location>
</feature>
<evidence type="ECO:0000259" key="1">
    <source>
        <dbReference type="Pfam" id="PF13454"/>
    </source>
</evidence>
<evidence type="ECO:0000313" key="2">
    <source>
        <dbReference type="EMBL" id="KTC87683.1"/>
    </source>
</evidence>
<dbReference type="SUPFAM" id="SSF51905">
    <property type="entry name" value="FAD/NAD(P)-binding domain"/>
    <property type="match status" value="2"/>
</dbReference>
<proteinExistence type="predicted"/>
<organism evidence="2 3">
    <name type="scientific">Legionella drozanskii LLAP-1</name>
    <dbReference type="NCBI Taxonomy" id="1212489"/>
    <lineage>
        <taxon>Bacteria</taxon>
        <taxon>Pseudomonadati</taxon>
        <taxon>Pseudomonadota</taxon>
        <taxon>Gammaproteobacteria</taxon>
        <taxon>Legionellales</taxon>
        <taxon>Legionellaceae</taxon>
        <taxon>Legionella</taxon>
    </lineage>
</organism>
<dbReference type="PANTHER" id="PTHR40254">
    <property type="entry name" value="BLR0577 PROTEIN"/>
    <property type="match status" value="1"/>
</dbReference>
<reference evidence="2 3" key="1">
    <citation type="submission" date="2015-11" db="EMBL/GenBank/DDBJ databases">
        <title>Genomic analysis of 38 Legionella species identifies large and diverse effector repertoires.</title>
        <authorList>
            <person name="Burstein D."/>
            <person name="Amaro F."/>
            <person name="Zusman T."/>
            <person name="Lifshitz Z."/>
            <person name="Cohen O."/>
            <person name="Gilbert J.A."/>
            <person name="Pupko T."/>
            <person name="Shuman H.A."/>
            <person name="Segal G."/>
        </authorList>
    </citation>
    <scope>NUCLEOTIDE SEQUENCE [LARGE SCALE GENOMIC DNA]</scope>
    <source>
        <strain evidence="2 3">ATCC 700990</strain>
    </source>
</reference>
<gene>
    <name evidence="2" type="ORF">Ldro_1302</name>
</gene>
<dbReference type="RefSeq" id="WP_058495600.1">
    <property type="nucleotide sequence ID" value="NZ_CAAAIU010000002.1"/>
</dbReference>
<dbReference type="Gene3D" id="3.50.50.60">
    <property type="entry name" value="FAD/NAD(P)-binding domain"/>
    <property type="match status" value="1"/>
</dbReference>
<evidence type="ECO:0000313" key="3">
    <source>
        <dbReference type="Proteomes" id="UP000054736"/>
    </source>
</evidence>
<dbReference type="PANTHER" id="PTHR40254:SF1">
    <property type="entry name" value="BLR0577 PROTEIN"/>
    <property type="match status" value="1"/>
</dbReference>
<dbReference type="InterPro" id="IPR036188">
    <property type="entry name" value="FAD/NAD-bd_sf"/>
</dbReference>
<dbReference type="InterPro" id="IPR052189">
    <property type="entry name" value="L-asp_N-monooxygenase_NS-form"/>
</dbReference>
<dbReference type="Proteomes" id="UP000054736">
    <property type="component" value="Unassembled WGS sequence"/>
</dbReference>
<sequence>MMIKIAIIGGGPASVSLCIELKNQLADLNIGIEILVFEKNSHIGHGLPYGGQEESYLLNLPKEIMEPVSGESNQFVQWLIEHDLNDESQFPSRYLFGQYLEYRAIRAQIEAESQGLTIQYLINHEVLDVKATDEGTFQVISSREDYDVHYVVLSPGHMPSTAFAELNGQKGYVHNPIESQYFKVIDQDEPVTIIGSRLTAIDVALKLKRMNHRGKLTMMSRSGLLPTVLGKTIPPYSLKYMTLEGLTKKANGSSLNLKDLNQLFWQELEELGDIGHLKAFPKSAHDISALDWITHEINEAEEGARPWQQFLFALYPLTPHLWTLLNCRDQTLFMAEFYSLFITYLAAFPLENAYKIKELLRQQQLTVLGGLKEISLENSQFLAHCQNGQTIKSNWLINATGPSYEASTLPLLQKMLESGLIAQHPLGGIQIEKETLKVVNNQRQTMNHLYVVGELTKGSFFLTTDLGCVTAQTRKIASRLADELKVSMPQTLTEN</sequence>
<dbReference type="AlphaFoldDB" id="A0A0W0SWL0"/>
<dbReference type="OrthoDB" id="6309046at2"/>
<dbReference type="Pfam" id="PF13454">
    <property type="entry name" value="NAD_binding_9"/>
    <property type="match status" value="1"/>
</dbReference>